<dbReference type="Proteomes" id="UP001566204">
    <property type="component" value="Unassembled WGS sequence"/>
</dbReference>
<comment type="caution">
    <text evidence="12">The sequence shown here is derived from an EMBL/GenBank/DDBJ whole genome shotgun (WGS) entry which is preliminary data.</text>
</comment>
<evidence type="ECO:0000256" key="1">
    <source>
        <dbReference type="ARBA" id="ARBA00004571"/>
    </source>
</evidence>
<dbReference type="InterPro" id="IPR036942">
    <property type="entry name" value="Beta-barrel_TonB_sf"/>
</dbReference>
<sequence>MKNILRYGTIVMTQLALTQVLYAQELLKGKVVDDKSQPISGVTIHVNGKGSGTTNQNGEFGIIAKPGDKVTFTSIEYVTKTLNVSNLSFLQVNLAAKQESLDEVVVIGYGSQKRTNLIAPVSKFNAENLDERPIARVDQALIGQMSGVRVKQSTGVPGKGLSVQVRGSGSITAGSEPLYVIDGFPLSTAAQNGSGNYASGNPLDNMNPNDIESVEVLKDASAAAIYGSRAANGVVLITTKRGKSGQAKVSLNSYVGISEAYKKLDMLNGEEWIDRAVEMINAQWEASGTGRLASQSNAERRKILGLAEGKYNTSYMYDDRWLEPGHPGLYLINWQDEAYRKGVVQNYQVSASGATEFVNYYVSGNYLNQQGIVKGLDYKNYTARANVEVKPNKKFAFGLNLAPTYSIGNGPGVEGKDNIMHQIYSMSPVQDHPAGTVNVFDNEKYPWSTSTNDPIAKLNYYIGENKISRLLGTVYGQYNILENLNFKTTVNLDQTDSRSNRFQPYTVGGTLANRTNNPNQATYGSNSVYRKQTFVNENTLNYHLNIDKHDITALLGQAYNFDKLETSSITSQGGYTNSSITTLNGAVATVASTGATQSVLLSYFGRVQYAYDGKYLLSGSIRRDGSSRFGSNTKWGWFPSLSMGWRLSQENFMKPITFINELKLRGSYGESGNNNIGDYSSIALLGFYNYSSNGLSTSGQAPSNIINPDLKWEKSRTYDVGLDFGLLGSRITGSFDWYMRKSSDLLLNVPSMLATGFSSYLDNAGEVKSKGWDFEITSHQIRKSDFSWSTSFNISHNSNEVTKLAGEQKEILIPSSFDIQHSLLRVGEPMYSIYVVKQDGILSQADIDAGAALYGSQKAGDPRYVDANGDGVIDANDRVIVGHPNPSYVWGITNNLKYKNFDLSFMFQGQNGGHIYSLLGRALGRTGQGSSDNALGFYRDRWRSEEDPGEGRVGKAYSTFGRIKNTDWLYSSDYWRLRNVTLGYNIKDLKLGSQSKLSLVRLFVTLENFWGKDKYDGGVNPESSNTNLSGSADYPEAGDYGGLAIPKTVTFGLNVNF</sequence>
<reference evidence="12 13" key="1">
    <citation type="submission" date="2024-06" db="EMBL/GenBank/DDBJ databases">
        <title>Soil Sphingobacterium thalpophilum.</title>
        <authorList>
            <person name="Yang J."/>
            <person name="Li J."/>
        </authorList>
    </citation>
    <scope>NUCLEOTIDE SEQUENCE [LARGE SCALE GENOMIC DNA]</scope>
    <source>
        <strain evidence="12 13">22g91tb</strain>
    </source>
</reference>
<comment type="subcellular location">
    <subcellularLocation>
        <location evidence="1 8">Cell outer membrane</location>
        <topology evidence="1 8">Multi-pass membrane protein</topology>
    </subcellularLocation>
</comment>
<dbReference type="InterPro" id="IPR012910">
    <property type="entry name" value="Plug_dom"/>
</dbReference>
<dbReference type="InterPro" id="IPR000531">
    <property type="entry name" value="Beta-barrel_TonB"/>
</dbReference>
<evidence type="ECO:0000313" key="13">
    <source>
        <dbReference type="Proteomes" id="UP001566204"/>
    </source>
</evidence>
<keyword evidence="13" id="KW-1185">Reference proteome</keyword>
<dbReference type="EMBL" id="JBEOQB010000003">
    <property type="protein sequence ID" value="MEZ0452498.1"/>
    <property type="molecule type" value="Genomic_DNA"/>
</dbReference>
<dbReference type="Pfam" id="PF07715">
    <property type="entry name" value="Plug"/>
    <property type="match status" value="1"/>
</dbReference>
<feature type="domain" description="TonB-dependent receptor-like beta-barrel" evidence="10">
    <location>
        <begin position="440"/>
        <end position="988"/>
    </location>
</feature>
<organism evidence="12 13">
    <name type="scientific">Sphingobacterium thalpophilum</name>
    <dbReference type="NCBI Taxonomy" id="259"/>
    <lineage>
        <taxon>Bacteria</taxon>
        <taxon>Pseudomonadati</taxon>
        <taxon>Bacteroidota</taxon>
        <taxon>Sphingobacteriia</taxon>
        <taxon>Sphingobacteriales</taxon>
        <taxon>Sphingobacteriaceae</taxon>
        <taxon>Sphingobacterium</taxon>
    </lineage>
</organism>
<protein>
    <submittedName>
        <fullName evidence="12">TonB-dependent receptor</fullName>
    </submittedName>
</protein>
<dbReference type="Pfam" id="PF00593">
    <property type="entry name" value="TonB_dep_Rec_b-barrel"/>
    <property type="match status" value="1"/>
</dbReference>
<feature type="domain" description="TonB-dependent receptor plug" evidence="11">
    <location>
        <begin position="118"/>
        <end position="234"/>
    </location>
</feature>
<proteinExistence type="inferred from homology"/>
<evidence type="ECO:0000256" key="9">
    <source>
        <dbReference type="RuleBase" id="RU003357"/>
    </source>
</evidence>
<keyword evidence="5 9" id="KW-0798">TonB box</keyword>
<keyword evidence="12" id="KW-0675">Receptor</keyword>
<evidence type="ECO:0000256" key="5">
    <source>
        <dbReference type="ARBA" id="ARBA00023077"/>
    </source>
</evidence>
<evidence type="ECO:0000313" key="12">
    <source>
        <dbReference type="EMBL" id="MEZ0452498.1"/>
    </source>
</evidence>
<accession>A0ABV4HDF7</accession>
<dbReference type="SUPFAM" id="SSF56935">
    <property type="entry name" value="Porins"/>
    <property type="match status" value="1"/>
</dbReference>
<dbReference type="NCBIfam" id="TIGR04056">
    <property type="entry name" value="OMP_RagA_SusC"/>
    <property type="match status" value="1"/>
</dbReference>
<dbReference type="InterPro" id="IPR023996">
    <property type="entry name" value="TonB-dep_OMP_SusC/RagA"/>
</dbReference>
<dbReference type="NCBIfam" id="TIGR04057">
    <property type="entry name" value="SusC_RagA_signa"/>
    <property type="match status" value="1"/>
</dbReference>
<dbReference type="PROSITE" id="PS52016">
    <property type="entry name" value="TONB_DEPENDENT_REC_3"/>
    <property type="match status" value="1"/>
</dbReference>
<evidence type="ECO:0000256" key="2">
    <source>
        <dbReference type="ARBA" id="ARBA00022448"/>
    </source>
</evidence>
<evidence type="ECO:0000256" key="4">
    <source>
        <dbReference type="ARBA" id="ARBA00022692"/>
    </source>
</evidence>
<keyword evidence="7 8" id="KW-0998">Cell outer membrane</keyword>
<dbReference type="InterPro" id="IPR023997">
    <property type="entry name" value="TonB-dep_OMP_SusC/RagA_CS"/>
</dbReference>
<dbReference type="Gene3D" id="2.60.40.1120">
    <property type="entry name" value="Carboxypeptidase-like, regulatory domain"/>
    <property type="match status" value="1"/>
</dbReference>
<dbReference type="RefSeq" id="WP_370480817.1">
    <property type="nucleotide sequence ID" value="NZ_JBEOQA010000001.1"/>
</dbReference>
<dbReference type="Pfam" id="PF13715">
    <property type="entry name" value="CarbopepD_reg_2"/>
    <property type="match status" value="1"/>
</dbReference>
<dbReference type="SUPFAM" id="SSF49464">
    <property type="entry name" value="Carboxypeptidase regulatory domain-like"/>
    <property type="match status" value="1"/>
</dbReference>
<evidence type="ECO:0000256" key="3">
    <source>
        <dbReference type="ARBA" id="ARBA00022452"/>
    </source>
</evidence>
<dbReference type="InterPro" id="IPR037066">
    <property type="entry name" value="Plug_dom_sf"/>
</dbReference>
<evidence type="ECO:0000256" key="7">
    <source>
        <dbReference type="ARBA" id="ARBA00023237"/>
    </source>
</evidence>
<keyword evidence="2 8" id="KW-0813">Transport</keyword>
<dbReference type="InterPro" id="IPR039426">
    <property type="entry name" value="TonB-dep_rcpt-like"/>
</dbReference>
<gene>
    <name evidence="12" type="ORF">ABTW24_12900</name>
</gene>
<dbReference type="Gene3D" id="2.170.130.10">
    <property type="entry name" value="TonB-dependent receptor, plug domain"/>
    <property type="match status" value="1"/>
</dbReference>
<name>A0ABV4HDF7_9SPHI</name>
<keyword evidence="3 8" id="KW-1134">Transmembrane beta strand</keyword>
<evidence type="ECO:0000259" key="10">
    <source>
        <dbReference type="Pfam" id="PF00593"/>
    </source>
</evidence>
<keyword evidence="4 8" id="KW-0812">Transmembrane</keyword>
<dbReference type="InterPro" id="IPR008969">
    <property type="entry name" value="CarboxyPept-like_regulatory"/>
</dbReference>
<evidence type="ECO:0000259" key="11">
    <source>
        <dbReference type="Pfam" id="PF07715"/>
    </source>
</evidence>
<evidence type="ECO:0000256" key="6">
    <source>
        <dbReference type="ARBA" id="ARBA00023136"/>
    </source>
</evidence>
<dbReference type="Gene3D" id="2.40.170.20">
    <property type="entry name" value="TonB-dependent receptor, beta-barrel domain"/>
    <property type="match status" value="1"/>
</dbReference>
<keyword evidence="6 8" id="KW-0472">Membrane</keyword>
<evidence type="ECO:0000256" key="8">
    <source>
        <dbReference type="PROSITE-ProRule" id="PRU01360"/>
    </source>
</evidence>
<comment type="similarity">
    <text evidence="8 9">Belongs to the TonB-dependent receptor family.</text>
</comment>